<protein>
    <submittedName>
        <fullName evidence="2">Aminoglycoside phosphotransferase</fullName>
    </submittedName>
</protein>
<evidence type="ECO:0000313" key="2">
    <source>
        <dbReference type="EMBL" id="ADP81242.1"/>
    </source>
</evidence>
<dbReference type="SUPFAM" id="SSF56112">
    <property type="entry name" value="Protein kinase-like (PK-like)"/>
    <property type="match status" value="1"/>
</dbReference>
<sequence>MSVDAARYGVDLAALAGWLRREGVAAGPVEVVEAISGGTQNVLLRLRAGGADYVLRRPPVHKKPRDDDTMRREMRLLAALAGTDVPHPAYVAGCADPAVLGAAFYLMAPLDGANPNVALPPGYVAEPRWRHQLGLEVAATAARVGDVDYAAIGLADFGRAEGYLDRQVTRWLRQLESYRELAGYPPDRRPPHVDEIGRWLADRKPAAFTPGLIHGDFHLANVMVAHDRPEVIGVIDWELSTLGDPLIDLGWLLATWPDGDPRAPGVKGAEPWDGFPTPAELVESYARTTTRPVGHVEWYTVLACFKLGVILEGTYARARAGLAPAPLGERFRQASRNALSRAWSIVDG</sequence>
<dbReference type="Gene3D" id="3.30.200.20">
    <property type="entry name" value="Phosphorylase Kinase, domain 1"/>
    <property type="match status" value="1"/>
</dbReference>
<dbReference type="CDD" id="cd05154">
    <property type="entry name" value="ACAD10_11_N-like"/>
    <property type="match status" value="1"/>
</dbReference>
<keyword evidence="2" id="KW-0808">Transferase</keyword>
<proteinExistence type="predicted"/>
<feature type="domain" description="Aminoglycoside phosphotransferase" evidence="1">
    <location>
        <begin position="32"/>
        <end position="264"/>
    </location>
</feature>
<dbReference type="AlphaFoldDB" id="E3IU49"/>
<dbReference type="HOGENOM" id="CLU_007526_0_0_11"/>
<dbReference type="PANTHER" id="PTHR21310">
    <property type="entry name" value="AMINOGLYCOSIDE PHOSPHOTRANSFERASE-RELATED-RELATED"/>
    <property type="match status" value="1"/>
</dbReference>
<dbReference type="OrthoDB" id="3806873at2"/>
<dbReference type="InterPro" id="IPR051678">
    <property type="entry name" value="AGP_Transferase"/>
</dbReference>
<dbReference type="InterPro" id="IPR002575">
    <property type="entry name" value="Aminoglycoside_PTrfase"/>
</dbReference>
<evidence type="ECO:0000313" key="3">
    <source>
        <dbReference type="Proteomes" id="UP000002484"/>
    </source>
</evidence>
<dbReference type="EMBL" id="CP002299">
    <property type="protein sequence ID" value="ADP81242.1"/>
    <property type="molecule type" value="Genomic_DNA"/>
</dbReference>
<dbReference type="PANTHER" id="PTHR21310:SF40">
    <property type="entry name" value="AMINOGLYCOSIDE PHOSPHOTRANSFERASE DOMAIN-CONTAINING PROTEIN-RELATED"/>
    <property type="match status" value="1"/>
</dbReference>
<accession>E3IU49</accession>
<gene>
    <name evidence="2" type="ordered locus">FraEuI1c_3229</name>
</gene>
<dbReference type="eggNOG" id="COG3173">
    <property type="taxonomic scope" value="Bacteria"/>
</dbReference>
<dbReference type="KEGG" id="fri:FraEuI1c_3229"/>
<dbReference type="InterPro" id="IPR011009">
    <property type="entry name" value="Kinase-like_dom_sf"/>
</dbReference>
<dbReference type="GO" id="GO:0016740">
    <property type="term" value="F:transferase activity"/>
    <property type="evidence" value="ECO:0007669"/>
    <property type="project" value="UniProtKB-KW"/>
</dbReference>
<dbReference type="RefSeq" id="WP_013424360.1">
    <property type="nucleotide sequence ID" value="NC_014666.1"/>
</dbReference>
<name>E3IU49_PSEI1</name>
<dbReference type="STRING" id="298654.FraEuI1c_3229"/>
<reference evidence="2 3" key="1">
    <citation type="submission" date="2010-10" db="EMBL/GenBank/DDBJ databases">
        <title>Complete sequence of Frankia sp. EuI1c.</title>
        <authorList>
            <consortium name="US DOE Joint Genome Institute"/>
            <person name="Lucas S."/>
            <person name="Copeland A."/>
            <person name="Lapidus A."/>
            <person name="Cheng J.-F."/>
            <person name="Bruce D."/>
            <person name="Goodwin L."/>
            <person name="Pitluck S."/>
            <person name="Chertkov O."/>
            <person name="Detter J.C."/>
            <person name="Han C."/>
            <person name="Tapia R."/>
            <person name="Land M."/>
            <person name="Hauser L."/>
            <person name="Jeffries C."/>
            <person name="Kyrpides N."/>
            <person name="Ivanova N."/>
            <person name="Mikhailova N."/>
            <person name="Beauchemin N."/>
            <person name="Sen A."/>
            <person name="Sur S.A."/>
            <person name="Gtari M."/>
            <person name="Wall L."/>
            <person name="Tisa L."/>
            <person name="Woyke T."/>
        </authorList>
    </citation>
    <scope>NUCLEOTIDE SEQUENCE [LARGE SCALE GENOMIC DNA]</scope>
    <source>
        <strain evidence="3">DSM 45817 / CECT 9037 / EuI1c</strain>
    </source>
</reference>
<organism evidence="2 3">
    <name type="scientific">Pseudofrankia inefficax (strain DSM 45817 / CECT 9037 / DDB 130130 / EuI1c)</name>
    <name type="common">Frankia inefficax</name>
    <dbReference type="NCBI Taxonomy" id="298654"/>
    <lineage>
        <taxon>Bacteria</taxon>
        <taxon>Bacillati</taxon>
        <taxon>Actinomycetota</taxon>
        <taxon>Actinomycetes</taxon>
        <taxon>Frankiales</taxon>
        <taxon>Frankiaceae</taxon>
        <taxon>Pseudofrankia</taxon>
    </lineage>
</organism>
<dbReference type="InterPro" id="IPR041726">
    <property type="entry name" value="ACAD10_11_N"/>
</dbReference>
<keyword evidence="3" id="KW-1185">Reference proteome</keyword>
<evidence type="ECO:0000259" key="1">
    <source>
        <dbReference type="Pfam" id="PF01636"/>
    </source>
</evidence>
<dbReference type="Gene3D" id="3.90.1200.10">
    <property type="match status" value="1"/>
</dbReference>
<dbReference type="InParanoid" id="E3IU49"/>
<dbReference type="Pfam" id="PF01636">
    <property type="entry name" value="APH"/>
    <property type="match status" value="1"/>
</dbReference>
<dbReference type="Proteomes" id="UP000002484">
    <property type="component" value="Chromosome"/>
</dbReference>